<dbReference type="InterPro" id="IPR000821">
    <property type="entry name" value="Ala_racemase"/>
</dbReference>
<dbReference type="Gene3D" id="2.40.37.10">
    <property type="entry name" value="Lyase, Ornithine Decarboxylase, Chain A, domain 1"/>
    <property type="match status" value="1"/>
</dbReference>
<comment type="caution">
    <text evidence="6">The sequence shown here is derived from an EMBL/GenBank/DDBJ whole genome shotgun (WGS) entry which is preliminary data.</text>
</comment>
<sequence length="280" mass="32492">NYRKFDHKKTTFCVYNLWTIRHLGRLGKETKIHLFFNTGMNREGIQEDELPGFIKELQSHPNLIVEGVLSHFFDADNMSDYTLNEQIQRFKRMYYKVIDVWFTPKRRHIGNSAAMFKIKDEFFNAYRPGLALYGYNPLNSQDPLYKHGNNVLPVISITSRVISLQTVWPGEWVSYHHDYRPSDKETIATLPFGYAEGLSRSASGKIFIRQRKTFFRQVGTICMNLSTYVADKSLSIGDEVEIVSDNPRAKNSMMNLAEQSGTIVYETLVKLDRGIRREVV</sequence>
<keyword evidence="2" id="KW-0663">Pyridoxal phosphate</keyword>
<organism evidence="6">
    <name type="scientific">uncultured bacterium</name>
    <name type="common">gcode 4</name>
    <dbReference type="NCBI Taxonomy" id="1234023"/>
    <lineage>
        <taxon>Bacteria</taxon>
        <taxon>environmental samples</taxon>
    </lineage>
</organism>
<evidence type="ECO:0000256" key="1">
    <source>
        <dbReference type="ARBA" id="ARBA00001933"/>
    </source>
</evidence>
<reference evidence="6" key="1">
    <citation type="journal article" date="2012" name="Science">
        <title>Fermentation, hydrogen, and sulfur metabolism in multiple uncultivated bacterial phyla.</title>
        <authorList>
            <person name="Wrighton K.C."/>
            <person name="Thomas B.C."/>
            <person name="Sharon I."/>
            <person name="Miller C.S."/>
            <person name="Castelle C.J."/>
            <person name="VerBerkmoes N.C."/>
            <person name="Wilkins M.J."/>
            <person name="Hettich R.L."/>
            <person name="Lipton M.S."/>
            <person name="Williams K.H."/>
            <person name="Long P.E."/>
            <person name="Banfield J.F."/>
        </authorList>
    </citation>
    <scope>NUCLEOTIDE SEQUENCE [LARGE SCALE GENOMIC DNA]</scope>
</reference>
<keyword evidence="3" id="KW-0413">Isomerase</keyword>
<protein>
    <submittedName>
        <fullName evidence="6">Alanine racemase</fullName>
    </submittedName>
</protein>
<dbReference type="NCBIfam" id="TIGR00492">
    <property type="entry name" value="alr"/>
    <property type="match status" value="1"/>
</dbReference>
<dbReference type="PRINTS" id="PR00992">
    <property type="entry name" value="ALARACEMASE"/>
</dbReference>
<evidence type="ECO:0000313" key="6">
    <source>
        <dbReference type="EMBL" id="EKD24768.1"/>
    </source>
</evidence>
<evidence type="ECO:0000256" key="4">
    <source>
        <dbReference type="PIRSR" id="PIRSR600821-52"/>
    </source>
</evidence>
<feature type="binding site" evidence="4">
    <location>
        <position position="42"/>
    </location>
    <ligand>
        <name>substrate</name>
    </ligand>
</feature>
<feature type="binding site" evidence="4">
    <location>
        <position position="223"/>
    </location>
    <ligand>
        <name>substrate</name>
    </ligand>
</feature>
<feature type="non-terminal residue" evidence="6">
    <location>
        <position position="1"/>
    </location>
</feature>
<dbReference type="GO" id="GO:0005829">
    <property type="term" value="C:cytosol"/>
    <property type="evidence" value="ECO:0007669"/>
    <property type="project" value="TreeGrafter"/>
</dbReference>
<dbReference type="SUPFAM" id="SSF51419">
    <property type="entry name" value="PLP-binding barrel"/>
    <property type="match status" value="1"/>
</dbReference>
<gene>
    <name evidence="6" type="ORF">ACD_80C00161G0001</name>
</gene>
<proteinExistence type="predicted"/>
<dbReference type="GO" id="GO:0030632">
    <property type="term" value="P:D-alanine biosynthetic process"/>
    <property type="evidence" value="ECO:0007669"/>
    <property type="project" value="TreeGrafter"/>
</dbReference>
<dbReference type="PANTHER" id="PTHR30511">
    <property type="entry name" value="ALANINE RACEMASE"/>
    <property type="match status" value="1"/>
</dbReference>
<evidence type="ECO:0000256" key="3">
    <source>
        <dbReference type="ARBA" id="ARBA00023235"/>
    </source>
</evidence>
<dbReference type="GO" id="GO:0030170">
    <property type="term" value="F:pyridoxal phosphate binding"/>
    <property type="evidence" value="ECO:0007669"/>
    <property type="project" value="TreeGrafter"/>
</dbReference>
<dbReference type="EMBL" id="AMFJ01036168">
    <property type="protein sequence ID" value="EKD24768.1"/>
    <property type="molecule type" value="Genomic_DNA"/>
</dbReference>
<dbReference type="GO" id="GO:0008784">
    <property type="term" value="F:alanine racemase activity"/>
    <property type="evidence" value="ECO:0007669"/>
    <property type="project" value="InterPro"/>
</dbReference>
<dbReference type="InterPro" id="IPR001608">
    <property type="entry name" value="Ala_racemase_N"/>
</dbReference>
<accession>K1XWH8</accession>
<comment type="cofactor">
    <cofactor evidence="1">
        <name>pyridoxal 5'-phosphate</name>
        <dbReference type="ChEBI" id="CHEBI:597326"/>
    </cofactor>
</comment>
<dbReference type="InterPro" id="IPR009006">
    <property type="entry name" value="Ala_racemase/Decarboxylase_C"/>
</dbReference>
<dbReference type="SUPFAM" id="SSF50621">
    <property type="entry name" value="Alanine racemase C-terminal domain-like"/>
    <property type="match status" value="1"/>
</dbReference>
<dbReference type="AlphaFoldDB" id="K1XWH8"/>
<dbReference type="Pfam" id="PF00842">
    <property type="entry name" value="Ala_racemase_C"/>
    <property type="match status" value="1"/>
</dbReference>
<dbReference type="Pfam" id="PF01168">
    <property type="entry name" value="Ala_racemase_N"/>
    <property type="match status" value="1"/>
</dbReference>
<dbReference type="PANTHER" id="PTHR30511:SF0">
    <property type="entry name" value="ALANINE RACEMASE, CATABOLIC-RELATED"/>
    <property type="match status" value="1"/>
</dbReference>
<evidence type="ECO:0000259" key="5">
    <source>
        <dbReference type="SMART" id="SM01005"/>
    </source>
</evidence>
<dbReference type="InterPro" id="IPR011079">
    <property type="entry name" value="Ala_racemase_C"/>
</dbReference>
<dbReference type="Gene3D" id="3.20.20.10">
    <property type="entry name" value="Alanine racemase"/>
    <property type="match status" value="1"/>
</dbReference>
<feature type="domain" description="Alanine racemase C-terminal" evidence="5">
    <location>
        <begin position="154"/>
        <end position="280"/>
    </location>
</feature>
<evidence type="ECO:0000256" key="2">
    <source>
        <dbReference type="ARBA" id="ARBA00022898"/>
    </source>
</evidence>
<name>K1XWH8_9BACT</name>
<dbReference type="InterPro" id="IPR029066">
    <property type="entry name" value="PLP-binding_barrel"/>
</dbReference>
<dbReference type="SMART" id="SM01005">
    <property type="entry name" value="Ala_racemase_C"/>
    <property type="match status" value="1"/>
</dbReference>